<dbReference type="GO" id="GO:0005886">
    <property type="term" value="C:plasma membrane"/>
    <property type="evidence" value="ECO:0007669"/>
    <property type="project" value="UniProtKB-SubCell"/>
</dbReference>
<keyword evidence="7" id="KW-0297">G-protein coupled receptor</keyword>
<dbReference type="VEuPathDB" id="VectorBase:AAEL000851"/>
<reference evidence="13" key="2">
    <citation type="submission" date="2020-05" db="UniProtKB">
        <authorList>
            <consortium name="EnsemblMetazoa"/>
        </authorList>
    </citation>
    <scope>IDENTIFICATION</scope>
    <source>
        <strain evidence="13">LVP_AGWG</strain>
    </source>
</reference>
<feature type="transmembrane region" description="Helical" evidence="12">
    <location>
        <begin position="306"/>
        <end position="325"/>
    </location>
</feature>
<comment type="subcellular location">
    <subcellularLocation>
        <location evidence="1">Cell membrane</location>
        <topology evidence="1">Multi-pass membrane protein</topology>
    </subcellularLocation>
</comment>
<evidence type="ECO:0000256" key="10">
    <source>
        <dbReference type="ARBA" id="ARBA00023224"/>
    </source>
</evidence>
<comment type="similarity">
    <text evidence="2">Belongs to the G-protein coupled receptor 2 family. Mth subfamily.</text>
</comment>
<dbReference type="PANTHER" id="PTHR46953">
    <property type="entry name" value="G-PROTEIN COUPLED RECEPTOR MTH-LIKE 1-RELATED"/>
    <property type="match status" value="1"/>
</dbReference>
<dbReference type="InterPro" id="IPR052808">
    <property type="entry name" value="GPCR_Mth-like"/>
</dbReference>
<evidence type="ECO:0000256" key="2">
    <source>
        <dbReference type="ARBA" id="ARBA00008979"/>
    </source>
</evidence>
<evidence type="ECO:0000256" key="11">
    <source>
        <dbReference type="SAM" id="MobiDB-lite"/>
    </source>
</evidence>
<feature type="transmembrane region" description="Helical" evidence="12">
    <location>
        <begin position="453"/>
        <end position="471"/>
    </location>
</feature>
<dbReference type="AlphaFoldDB" id="A0A1S4EX53"/>
<keyword evidence="9" id="KW-0675">Receptor</keyword>
<keyword evidence="8 12" id="KW-0472">Membrane</keyword>
<dbReference type="GO" id="GO:0004930">
    <property type="term" value="F:G protein-coupled receptor activity"/>
    <property type="evidence" value="ECO:0007669"/>
    <property type="project" value="UniProtKB-KW"/>
</dbReference>
<dbReference type="OrthoDB" id="7732448at2759"/>
<name>A0A1S4EX53_AEDAE</name>
<dbReference type="InParanoid" id="A0A1S4EX53"/>
<evidence type="ECO:0000256" key="12">
    <source>
        <dbReference type="SAM" id="Phobius"/>
    </source>
</evidence>
<evidence type="ECO:0000256" key="4">
    <source>
        <dbReference type="ARBA" id="ARBA00022692"/>
    </source>
</evidence>
<feature type="transmembrane region" description="Helical" evidence="12">
    <location>
        <begin position="371"/>
        <end position="392"/>
    </location>
</feature>
<accession>A0A1S4EX53</accession>
<protein>
    <submittedName>
        <fullName evidence="13">Uncharacterized protein</fullName>
    </submittedName>
</protein>
<evidence type="ECO:0000256" key="1">
    <source>
        <dbReference type="ARBA" id="ARBA00004651"/>
    </source>
</evidence>
<dbReference type="InterPro" id="IPR023311">
    <property type="entry name" value="Methusela_ecto_dom_2"/>
</dbReference>
<dbReference type="SUPFAM" id="SSF63877">
    <property type="entry name" value="Methuselah ectodomain"/>
    <property type="match status" value="1"/>
</dbReference>
<dbReference type="InterPro" id="IPR036272">
    <property type="entry name" value="Methuselah_N_sf"/>
</dbReference>
<feature type="transmembrane region" description="Helical" evidence="12">
    <location>
        <begin position="428"/>
        <end position="447"/>
    </location>
</feature>
<keyword evidence="6 12" id="KW-1133">Transmembrane helix</keyword>
<dbReference type="PANTHER" id="PTHR46953:SF1">
    <property type="entry name" value="G-PROTEIN COUPLED RECEPTOR MTH-LIKE 1-RELATED"/>
    <property type="match status" value="1"/>
</dbReference>
<organism evidence="13 14">
    <name type="scientific">Aedes aegypti</name>
    <name type="common">Yellowfever mosquito</name>
    <name type="synonym">Culex aegypti</name>
    <dbReference type="NCBI Taxonomy" id="7159"/>
    <lineage>
        <taxon>Eukaryota</taxon>
        <taxon>Metazoa</taxon>
        <taxon>Ecdysozoa</taxon>
        <taxon>Arthropoda</taxon>
        <taxon>Hexapoda</taxon>
        <taxon>Insecta</taxon>
        <taxon>Pterygota</taxon>
        <taxon>Neoptera</taxon>
        <taxon>Endopterygota</taxon>
        <taxon>Diptera</taxon>
        <taxon>Nematocera</taxon>
        <taxon>Culicoidea</taxon>
        <taxon>Culicidae</taxon>
        <taxon>Culicinae</taxon>
        <taxon>Aedini</taxon>
        <taxon>Aedes</taxon>
        <taxon>Stegomyia</taxon>
    </lineage>
</organism>
<evidence type="ECO:0000313" key="13">
    <source>
        <dbReference type="EnsemblMetazoa" id="AAEL000851-PA"/>
    </source>
</evidence>
<reference evidence="13 14" key="1">
    <citation type="submission" date="2017-06" db="EMBL/GenBank/DDBJ databases">
        <title>Aedes aegypti genome working group (AGWG) sequencing and assembly.</title>
        <authorList>
            <consortium name="Aedes aegypti Genome Working Group (AGWG)"/>
            <person name="Matthews B.J."/>
        </authorList>
    </citation>
    <scope>NUCLEOTIDE SEQUENCE [LARGE SCALE GENOMIC DNA]</scope>
    <source>
        <strain evidence="13 14">LVP_AGWG</strain>
    </source>
</reference>
<proteinExistence type="inferred from homology"/>
<evidence type="ECO:0000256" key="7">
    <source>
        <dbReference type="ARBA" id="ARBA00023040"/>
    </source>
</evidence>
<gene>
    <name evidence="13" type="primary">5566893</name>
</gene>
<evidence type="ECO:0000256" key="9">
    <source>
        <dbReference type="ARBA" id="ARBA00023170"/>
    </source>
</evidence>
<keyword evidence="5" id="KW-0732">Signal</keyword>
<feature type="transmembrane region" description="Helical" evidence="12">
    <location>
        <begin position="253"/>
        <end position="271"/>
    </location>
</feature>
<evidence type="ECO:0000313" key="14">
    <source>
        <dbReference type="Proteomes" id="UP000008820"/>
    </source>
</evidence>
<evidence type="ECO:0000256" key="5">
    <source>
        <dbReference type="ARBA" id="ARBA00022729"/>
    </source>
</evidence>
<dbReference type="Gene3D" id="2.170.180.11">
    <property type="entry name" value="Methuselah ectodomain, domain 2"/>
    <property type="match status" value="1"/>
</dbReference>
<evidence type="ECO:0000256" key="3">
    <source>
        <dbReference type="ARBA" id="ARBA00022475"/>
    </source>
</evidence>
<feature type="compositionally biased region" description="Polar residues" evidence="11">
    <location>
        <begin position="525"/>
        <end position="536"/>
    </location>
</feature>
<keyword evidence="14" id="KW-1185">Reference proteome</keyword>
<keyword evidence="10" id="KW-0807">Transducer</keyword>
<sequence length="580" mass="65363">MTKRRKPPLTTAADKATKVMKVLVGLVLVVIVLARNCEANFVAYDDEGDKDTTGLEEYVNDEEQKRADYHDAIDRLISHALNETHHQESPETDKVDVAPAAVEETERDVDLTCAAGRSPQPIKALAGLTVNKCCPMGQSFLHESISKCRIPLRRPRFPVVSREVHLYDRSCYKFGTYLKHNLTVDGHCIGKHLVFNDGAMFTVIQNGSLMVSTAEKVLIYKDYCLEETGSSVLIAHVCDAIYTPDPFDWVDKLIIGMALLLLFVTVLLYAFEPSFQTVFGRLILIHAGLLFTALLLEAALTEFNEAFYSTIVYFLIGAAYVLFAAANLYSLFTSLSNYQKIDNRNVVYLAFGCCIFWVASVLLTMYFNDKMVALCTIFSGLLLSVLVNLIILRGIFNRRHQLLTAMDSCYEISDSSEYSTYVYHRKELAILSSFATVLQLLHWILFVASRYNLLYALSWCGLTIFAVFVCFRYRSITLLLSSSGNAGNGSSISKVLRHRHQRHPHHHPNYLQQEQQLPASEELVPTTTPPWENGYNQLHAAASPTHSQQQRRDNQKHSSLTPVAEEREREQDDAANAHIV</sequence>
<dbReference type="Proteomes" id="UP000008820">
    <property type="component" value="Chromosome 3"/>
</dbReference>
<keyword evidence="4 12" id="KW-0812">Transmembrane</keyword>
<evidence type="ECO:0000256" key="6">
    <source>
        <dbReference type="ARBA" id="ARBA00022989"/>
    </source>
</evidence>
<feature type="transmembrane region" description="Helical" evidence="12">
    <location>
        <begin position="278"/>
        <end position="300"/>
    </location>
</feature>
<feature type="region of interest" description="Disordered" evidence="11">
    <location>
        <begin position="524"/>
        <end position="580"/>
    </location>
</feature>
<dbReference type="EnsemblMetazoa" id="AAEL000851-RA">
    <property type="protein sequence ID" value="AAEL000851-PA"/>
    <property type="gene ID" value="AAEL000851"/>
</dbReference>
<evidence type="ECO:0000256" key="8">
    <source>
        <dbReference type="ARBA" id="ARBA00023136"/>
    </source>
</evidence>
<feature type="transmembrane region" description="Helical" evidence="12">
    <location>
        <begin position="346"/>
        <end position="365"/>
    </location>
</feature>
<keyword evidence="3" id="KW-1003">Cell membrane</keyword>